<dbReference type="GO" id="GO:0006750">
    <property type="term" value="P:glutathione biosynthetic process"/>
    <property type="evidence" value="ECO:0007669"/>
    <property type="project" value="UniProtKB-KW"/>
</dbReference>
<dbReference type="SUPFAM" id="SSF51430">
    <property type="entry name" value="NAD(P)-linked oxidoreductase"/>
    <property type="match status" value="1"/>
</dbReference>
<keyword evidence="13" id="KW-1185">Reference proteome</keyword>
<dbReference type="InterPro" id="IPR036812">
    <property type="entry name" value="NAD(P)_OxRdtase_dom_sf"/>
</dbReference>
<evidence type="ECO:0000313" key="12">
    <source>
        <dbReference type="EMBL" id="KAF2835436.1"/>
    </source>
</evidence>
<accession>A0A9P4VJN1</accession>
<evidence type="ECO:0000256" key="2">
    <source>
        <dbReference type="ARBA" id="ARBA00008612"/>
    </source>
</evidence>
<evidence type="ECO:0000256" key="1">
    <source>
        <dbReference type="ARBA" id="ARBA00005006"/>
    </source>
</evidence>
<organism evidence="12 13">
    <name type="scientific">Patellaria atrata CBS 101060</name>
    <dbReference type="NCBI Taxonomy" id="1346257"/>
    <lineage>
        <taxon>Eukaryota</taxon>
        <taxon>Fungi</taxon>
        <taxon>Dikarya</taxon>
        <taxon>Ascomycota</taxon>
        <taxon>Pezizomycotina</taxon>
        <taxon>Dothideomycetes</taxon>
        <taxon>Dothideomycetes incertae sedis</taxon>
        <taxon>Patellariales</taxon>
        <taxon>Patellariaceae</taxon>
        <taxon>Patellaria</taxon>
    </lineage>
</organism>
<sequence>MKLILSTGNIIGSKPSIARRPLIEKSNTELTTSLRAHFASCQSLAATHSASQSSTAPTNSPSSSSPSQPPSYEAWTQPLPPSSSSNENTQKTLLIPSPKLAPPTPLAEDRAAYDITIKLFYLPSVRVEKRAAQTREALRTVCAALGVSSVDLCIVSFPGVAFDAEDEDSVPPSPSSDPTQNQNSDPTDDPTTDGDAEEGETDTPDESLESMIATWHTLETLYSTGAIRKLGVAEFNTSLLSRFLAATAVGPAVDQINVRDCCVVPKPLILFAKEKGVELLTHNDCTDILPRGTVRELLGAAGVLVRDGDKGKGLRGEVEPQWVVKYTAVVKDRGVVESKGYFAVAELEEEG</sequence>
<comment type="similarity">
    <text evidence="2">Belongs to the aldo/keto reductase family. Glutamate--cysteine ligase light chain subfamily.</text>
</comment>
<feature type="region of interest" description="Disordered" evidence="10">
    <location>
        <begin position="49"/>
        <end position="90"/>
    </location>
</feature>
<evidence type="ECO:0000256" key="3">
    <source>
        <dbReference type="ARBA" id="ARBA00011532"/>
    </source>
</evidence>
<gene>
    <name evidence="12" type="ORF">M501DRAFT_1026770</name>
</gene>
<feature type="region of interest" description="Disordered" evidence="10">
    <location>
        <begin position="164"/>
        <end position="207"/>
    </location>
</feature>
<protein>
    <recommendedName>
        <fullName evidence="8">GCS light chain</fullName>
    </recommendedName>
    <alternativeName>
        <fullName evidence="6">Gamma-ECS regulatory subunit</fullName>
    </alternativeName>
    <alternativeName>
        <fullName evidence="9">Gamma-glutamylcysteine synthetase regulatory subunit</fullName>
    </alternativeName>
    <alternativeName>
        <fullName evidence="7">Glutamate--cysteine ligase modifier subunit</fullName>
    </alternativeName>
</protein>
<feature type="domain" description="NADP-dependent oxidoreductase" evidence="11">
    <location>
        <begin position="109"/>
        <end position="280"/>
    </location>
</feature>
<comment type="subunit">
    <text evidence="3">Heterodimer of a catalytic heavy chain and a regulatory light chain.</text>
</comment>
<keyword evidence="5" id="KW-0560">Oxidoreductase</keyword>
<dbReference type="InterPro" id="IPR023210">
    <property type="entry name" value="NADP_OxRdtase_dom"/>
</dbReference>
<dbReference type="OrthoDB" id="5596051at2759"/>
<dbReference type="PANTHER" id="PTHR13295">
    <property type="entry name" value="GLUTAMATE CYSTEINE LIGASE REGULATORY SUBUNIT"/>
    <property type="match status" value="1"/>
</dbReference>
<evidence type="ECO:0000256" key="8">
    <source>
        <dbReference type="ARBA" id="ARBA00031732"/>
    </source>
</evidence>
<keyword evidence="4" id="KW-0317">Glutathione biosynthesis</keyword>
<dbReference type="GO" id="GO:0035226">
    <property type="term" value="F:glutamate-cysteine ligase catalytic subunit binding"/>
    <property type="evidence" value="ECO:0007669"/>
    <property type="project" value="InterPro"/>
</dbReference>
<dbReference type="Pfam" id="PF00248">
    <property type="entry name" value="Aldo_ket_red"/>
    <property type="match status" value="1"/>
</dbReference>
<evidence type="ECO:0000313" key="13">
    <source>
        <dbReference type="Proteomes" id="UP000799429"/>
    </source>
</evidence>
<dbReference type="InterPro" id="IPR032963">
    <property type="entry name" value="Gclm"/>
</dbReference>
<comment type="pathway">
    <text evidence="1">Sulfur metabolism; glutathione biosynthesis; glutathione from L-cysteine and L-glutamate: step 1/2.</text>
</comment>
<evidence type="ECO:0000259" key="11">
    <source>
        <dbReference type="Pfam" id="PF00248"/>
    </source>
</evidence>
<reference evidence="12" key="1">
    <citation type="journal article" date="2020" name="Stud. Mycol.">
        <title>101 Dothideomycetes genomes: a test case for predicting lifestyles and emergence of pathogens.</title>
        <authorList>
            <person name="Haridas S."/>
            <person name="Albert R."/>
            <person name="Binder M."/>
            <person name="Bloem J."/>
            <person name="Labutti K."/>
            <person name="Salamov A."/>
            <person name="Andreopoulos B."/>
            <person name="Baker S."/>
            <person name="Barry K."/>
            <person name="Bills G."/>
            <person name="Bluhm B."/>
            <person name="Cannon C."/>
            <person name="Castanera R."/>
            <person name="Culley D."/>
            <person name="Daum C."/>
            <person name="Ezra D."/>
            <person name="Gonzalez J."/>
            <person name="Henrissat B."/>
            <person name="Kuo A."/>
            <person name="Liang C."/>
            <person name="Lipzen A."/>
            <person name="Lutzoni F."/>
            <person name="Magnuson J."/>
            <person name="Mondo S."/>
            <person name="Nolan M."/>
            <person name="Ohm R."/>
            <person name="Pangilinan J."/>
            <person name="Park H.-J."/>
            <person name="Ramirez L."/>
            <person name="Alfaro M."/>
            <person name="Sun H."/>
            <person name="Tritt A."/>
            <person name="Yoshinaga Y."/>
            <person name="Zwiers L.-H."/>
            <person name="Turgeon B."/>
            <person name="Goodwin S."/>
            <person name="Spatafora J."/>
            <person name="Crous P."/>
            <person name="Grigoriev I."/>
        </authorList>
    </citation>
    <scope>NUCLEOTIDE SEQUENCE</scope>
    <source>
        <strain evidence="12">CBS 101060</strain>
    </source>
</reference>
<dbReference type="Gene3D" id="3.20.20.100">
    <property type="entry name" value="NADP-dependent oxidoreductase domain"/>
    <property type="match status" value="1"/>
</dbReference>
<dbReference type="Proteomes" id="UP000799429">
    <property type="component" value="Unassembled WGS sequence"/>
</dbReference>
<evidence type="ECO:0000256" key="6">
    <source>
        <dbReference type="ARBA" id="ARBA00030406"/>
    </source>
</evidence>
<comment type="caution">
    <text evidence="12">The sequence shown here is derived from an EMBL/GenBank/DDBJ whole genome shotgun (WGS) entry which is preliminary data.</text>
</comment>
<feature type="compositionally biased region" description="Acidic residues" evidence="10">
    <location>
        <begin position="186"/>
        <end position="207"/>
    </location>
</feature>
<proteinExistence type="inferred from homology"/>
<feature type="compositionally biased region" description="Low complexity" evidence="10">
    <location>
        <begin position="49"/>
        <end position="66"/>
    </location>
</feature>
<evidence type="ECO:0000256" key="10">
    <source>
        <dbReference type="SAM" id="MobiDB-lite"/>
    </source>
</evidence>
<evidence type="ECO:0000256" key="4">
    <source>
        <dbReference type="ARBA" id="ARBA00022684"/>
    </source>
</evidence>
<dbReference type="EMBL" id="MU006109">
    <property type="protein sequence ID" value="KAF2835436.1"/>
    <property type="molecule type" value="Genomic_DNA"/>
</dbReference>
<dbReference type="GO" id="GO:0017109">
    <property type="term" value="C:glutamate-cysteine ligase complex"/>
    <property type="evidence" value="ECO:0007669"/>
    <property type="project" value="TreeGrafter"/>
</dbReference>
<dbReference type="PANTHER" id="PTHR13295:SF4">
    <property type="entry name" value="GLUTAMATE--CYSTEINE LIGASE REGULATORY SUBUNIT"/>
    <property type="match status" value="1"/>
</dbReference>
<evidence type="ECO:0000256" key="7">
    <source>
        <dbReference type="ARBA" id="ARBA00031154"/>
    </source>
</evidence>
<evidence type="ECO:0000256" key="5">
    <source>
        <dbReference type="ARBA" id="ARBA00023002"/>
    </source>
</evidence>
<dbReference type="AlphaFoldDB" id="A0A9P4VJN1"/>
<dbReference type="GO" id="GO:0030234">
    <property type="term" value="F:enzyme regulator activity"/>
    <property type="evidence" value="ECO:0007669"/>
    <property type="project" value="TreeGrafter"/>
</dbReference>
<evidence type="ECO:0000256" key="9">
    <source>
        <dbReference type="ARBA" id="ARBA00032926"/>
    </source>
</evidence>
<name>A0A9P4VJN1_9PEZI</name>
<dbReference type="GO" id="GO:0016491">
    <property type="term" value="F:oxidoreductase activity"/>
    <property type="evidence" value="ECO:0007669"/>
    <property type="project" value="UniProtKB-KW"/>
</dbReference>